<gene>
    <name evidence="3" type="ORF">HHK36_004573</name>
</gene>
<evidence type="ECO:0008006" key="5">
    <source>
        <dbReference type="Google" id="ProtNLM"/>
    </source>
</evidence>
<keyword evidence="4" id="KW-1185">Reference proteome</keyword>
<evidence type="ECO:0000313" key="4">
    <source>
        <dbReference type="Proteomes" id="UP000655225"/>
    </source>
</evidence>
<dbReference type="EMBL" id="JABCRI010000002">
    <property type="protein sequence ID" value="KAF8412014.1"/>
    <property type="molecule type" value="Genomic_DNA"/>
</dbReference>
<evidence type="ECO:0000313" key="3">
    <source>
        <dbReference type="EMBL" id="KAF8412014.1"/>
    </source>
</evidence>
<proteinExistence type="predicted"/>
<protein>
    <recommendedName>
        <fullName evidence="5">Pentatricopeptide repeat-containing protein</fullName>
    </recommendedName>
</protein>
<dbReference type="PROSITE" id="PS51375">
    <property type="entry name" value="PPR"/>
    <property type="match status" value="1"/>
</dbReference>
<dbReference type="AlphaFoldDB" id="A0A834ZQV2"/>
<dbReference type="Gene3D" id="1.25.40.10">
    <property type="entry name" value="Tetratricopeptide repeat domain"/>
    <property type="match status" value="1"/>
</dbReference>
<dbReference type="InterPro" id="IPR011990">
    <property type="entry name" value="TPR-like_helical_dom_sf"/>
</dbReference>
<sequence>MVAVKRFFDQMPKKNEISWSTFLNGYAQNGDFKEALIIFCEMQALARIEVSLDMVYCFKNAIAKRRSN</sequence>
<reference evidence="3 4" key="1">
    <citation type="submission" date="2020-04" db="EMBL/GenBank/DDBJ databases">
        <title>Plant Genome Project.</title>
        <authorList>
            <person name="Zhang R.-G."/>
        </authorList>
    </citation>
    <scope>NUCLEOTIDE SEQUENCE [LARGE SCALE GENOMIC DNA]</scope>
    <source>
        <strain evidence="3">YNK0</strain>
        <tissue evidence="3">Leaf</tissue>
    </source>
</reference>
<organism evidence="3 4">
    <name type="scientific">Tetracentron sinense</name>
    <name type="common">Spur-leaf</name>
    <dbReference type="NCBI Taxonomy" id="13715"/>
    <lineage>
        <taxon>Eukaryota</taxon>
        <taxon>Viridiplantae</taxon>
        <taxon>Streptophyta</taxon>
        <taxon>Embryophyta</taxon>
        <taxon>Tracheophyta</taxon>
        <taxon>Spermatophyta</taxon>
        <taxon>Magnoliopsida</taxon>
        <taxon>Trochodendrales</taxon>
        <taxon>Trochodendraceae</taxon>
        <taxon>Tetracentron</taxon>
    </lineage>
</organism>
<evidence type="ECO:0000256" key="2">
    <source>
        <dbReference type="PROSITE-ProRule" id="PRU00708"/>
    </source>
</evidence>
<dbReference type="Proteomes" id="UP000655225">
    <property type="component" value="Unassembled WGS sequence"/>
</dbReference>
<dbReference type="Pfam" id="PF01535">
    <property type="entry name" value="PPR"/>
    <property type="match status" value="1"/>
</dbReference>
<evidence type="ECO:0000256" key="1">
    <source>
        <dbReference type="ARBA" id="ARBA00022737"/>
    </source>
</evidence>
<feature type="repeat" description="PPR" evidence="2">
    <location>
        <begin position="15"/>
        <end position="45"/>
    </location>
</feature>
<comment type="caution">
    <text evidence="3">The sequence shown here is derived from an EMBL/GenBank/DDBJ whole genome shotgun (WGS) entry which is preliminary data.</text>
</comment>
<dbReference type="InterPro" id="IPR002885">
    <property type="entry name" value="PPR_rpt"/>
</dbReference>
<accession>A0A834ZQV2</accession>
<keyword evidence="1" id="KW-0677">Repeat</keyword>
<dbReference type="NCBIfam" id="TIGR00756">
    <property type="entry name" value="PPR"/>
    <property type="match status" value="1"/>
</dbReference>
<dbReference type="OrthoDB" id="1937829at2759"/>
<name>A0A834ZQV2_TETSI</name>